<keyword evidence="2" id="KW-0813">Transport</keyword>
<feature type="transmembrane region" description="Helical" evidence="10">
    <location>
        <begin position="423"/>
        <end position="447"/>
    </location>
</feature>
<evidence type="ECO:0000256" key="4">
    <source>
        <dbReference type="ARBA" id="ARBA00022692"/>
    </source>
</evidence>
<dbReference type="GeneTree" id="ENSGT00390000001394"/>
<dbReference type="PANTHER" id="PTHR16254:SF14">
    <property type="entry name" value="TRANSMEMBRANE AND COILED-COIL DOMAIN-CONTAINING PROTEIN 3"/>
    <property type="match status" value="1"/>
</dbReference>
<evidence type="ECO:0000256" key="8">
    <source>
        <dbReference type="ARBA" id="ARBA00023136"/>
    </source>
</evidence>
<name>A0A8C4YAL8_9SAUR</name>
<evidence type="ECO:0000256" key="3">
    <source>
        <dbReference type="ARBA" id="ARBA00022449"/>
    </source>
</evidence>
<dbReference type="OrthoDB" id="1654420at2759"/>
<evidence type="ECO:0000256" key="1">
    <source>
        <dbReference type="ARBA" id="ARBA00004141"/>
    </source>
</evidence>
<keyword evidence="14" id="KW-1185">Reference proteome</keyword>
<protein>
    <submittedName>
        <fullName evidence="13">Transmembrane and coiled-coil domains 3</fullName>
    </submittedName>
</protein>
<comment type="subcellular location">
    <subcellularLocation>
        <location evidence="1">Membrane</location>
        <topology evidence="1">Multi-pass membrane protein</topology>
    </subcellularLocation>
</comment>
<evidence type="ECO:0000256" key="2">
    <source>
        <dbReference type="ARBA" id="ARBA00022448"/>
    </source>
</evidence>
<dbReference type="InterPro" id="IPR038770">
    <property type="entry name" value="Na+/solute_symporter_sf"/>
</dbReference>
<gene>
    <name evidence="13" type="primary">TMCO3</name>
</gene>
<feature type="transmembrane region" description="Helical" evidence="10">
    <location>
        <begin position="611"/>
        <end position="630"/>
    </location>
</feature>
<dbReference type="InterPro" id="IPR045158">
    <property type="entry name" value="KEA4/5/6-like"/>
</dbReference>
<dbReference type="Pfam" id="PF00999">
    <property type="entry name" value="Na_H_Exchanger"/>
    <property type="match status" value="1"/>
</dbReference>
<evidence type="ECO:0000256" key="9">
    <source>
        <dbReference type="SAM" id="Coils"/>
    </source>
</evidence>
<feature type="coiled-coil region" evidence="9">
    <location>
        <begin position="126"/>
        <end position="205"/>
    </location>
</feature>
<feature type="domain" description="Cation/H+ exchanger transmembrane" evidence="12">
    <location>
        <begin position="316"/>
        <end position="629"/>
    </location>
</feature>
<dbReference type="AlphaFoldDB" id="A0A8C4YAL8"/>
<feature type="coiled-coil region" evidence="9">
    <location>
        <begin position="62"/>
        <end position="89"/>
    </location>
</feature>
<evidence type="ECO:0000256" key="10">
    <source>
        <dbReference type="SAM" id="Phobius"/>
    </source>
</evidence>
<evidence type="ECO:0000256" key="11">
    <source>
        <dbReference type="SAM" id="SignalP"/>
    </source>
</evidence>
<dbReference type="InterPro" id="IPR006153">
    <property type="entry name" value="Cation/H_exchanger_TM"/>
</dbReference>
<dbReference type="Ensembl" id="ENSGEVT00005023861.1">
    <property type="protein sequence ID" value="ENSGEVP00005022699.1"/>
    <property type="gene ID" value="ENSGEVG00005016102.1"/>
</dbReference>
<feature type="transmembrane region" description="Helical" evidence="10">
    <location>
        <begin position="524"/>
        <end position="544"/>
    </location>
</feature>
<evidence type="ECO:0000313" key="14">
    <source>
        <dbReference type="Proteomes" id="UP000694390"/>
    </source>
</evidence>
<keyword evidence="9" id="KW-0175">Coiled coil</keyword>
<sequence length="647" mass="72555">MKAIEFNSLRILISLLCCQLFNTAEHEDVVKHAIKLHRGKGAAVTQRKQWVLENCRKLSGLLRQKNVVLNKLKNAIKSVEKDLGLSDEEKLFQVHTFEIFQKELNESENSVFQAIHGLQRALQGDYKDVVNMKESSRQRLEALREAAIKEETEYVELLAAEKHQVEALKKMQHQNKSLSMLDEILEDVRKAADRLEEEIEEHAFDDNKSVRGVNFEAVLRVEEDEADSKRNISKREVEDDLGLSMLIDSQNNQYILTKPRDSTIPRADHHFIKDIVTIGMLSLPCGWLCTMIGLPTMFGYIICGVLLGPSGLNSIKVWKISLQGPCYMTLLMIAFGLLWGHLLQIRPTQCVFISTCLSLSSTPLVSRFLVGSARGDKEGDIDYSSVLLGMLVMQDVQLGLFIAVMPTLIQAGASTYSSIVMEILRILILIGQILFSLAAVFLICLVIKTYLIGPYYRKLHAESKGNKEILILGISAFIFLMLTITELLDVSMELGCFLAGTLISSQGHMVTEEIISCIEPIRDFLAIIFFASIGLHVFPTFVIYELTVLLFLTLSVVIMKFVLAVLVLSLILPKSSQYIKWIVSAGLAQVSEFSFVLGSRARRAGIISREVYLLILSVTTLSLLLAPALWRAATMKCVPRPERRSST</sequence>
<keyword evidence="6 10" id="KW-1133">Transmembrane helix</keyword>
<organism evidence="13 14">
    <name type="scientific">Gopherus evgoodei</name>
    <name type="common">Goodes thornscrub tortoise</name>
    <dbReference type="NCBI Taxonomy" id="1825980"/>
    <lineage>
        <taxon>Eukaryota</taxon>
        <taxon>Metazoa</taxon>
        <taxon>Chordata</taxon>
        <taxon>Craniata</taxon>
        <taxon>Vertebrata</taxon>
        <taxon>Euteleostomi</taxon>
        <taxon>Archelosauria</taxon>
        <taxon>Testudinata</taxon>
        <taxon>Testudines</taxon>
        <taxon>Cryptodira</taxon>
        <taxon>Durocryptodira</taxon>
        <taxon>Testudinoidea</taxon>
        <taxon>Testudinidae</taxon>
        <taxon>Gopherus</taxon>
    </lineage>
</organism>
<evidence type="ECO:0000256" key="7">
    <source>
        <dbReference type="ARBA" id="ARBA00023065"/>
    </source>
</evidence>
<keyword evidence="8 10" id="KW-0472">Membrane</keyword>
<keyword evidence="7" id="KW-0406">Ion transport</keyword>
<feature type="transmembrane region" description="Helical" evidence="10">
    <location>
        <begin position="549"/>
        <end position="572"/>
    </location>
</feature>
<dbReference type="Proteomes" id="UP000694390">
    <property type="component" value="Unassembled WGS sequence"/>
</dbReference>
<proteinExistence type="predicted"/>
<dbReference type="GO" id="GO:0015386">
    <property type="term" value="F:potassium:proton antiporter activity"/>
    <property type="evidence" value="ECO:0007669"/>
    <property type="project" value="InterPro"/>
</dbReference>
<dbReference type="Gene3D" id="1.20.1530.20">
    <property type="match status" value="2"/>
</dbReference>
<evidence type="ECO:0000256" key="5">
    <source>
        <dbReference type="ARBA" id="ARBA00022729"/>
    </source>
</evidence>
<feature type="signal peptide" evidence="11">
    <location>
        <begin position="1"/>
        <end position="26"/>
    </location>
</feature>
<reference evidence="13" key="1">
    <citation type="submission" date="2025-08" db="UniProtKB">
        <authorList>
            <consortium name="Ensembl"/>
        </authorList>
    </citation>
    <scope>IDENTIFICATION</scope>
</reference>
<dbReference type="GO" id="GO:0016020">
    <property type="term" value="C:membrane"/>
    <property type="evidence" value="ECO:0007669"/>
    <property type="project" value="UniProtKB-SubCell"/>
</dbReference>
<accession>A0A8C4YAL8</accession>
<keyword evidence="5 11" id="KW-0732">Signal</keyword>
<feature type="transmembrane region" description="Helical" evidence="10">
    <location>
        <begin position="468"/>
        <end position="488"/>
    </location>
</feature>
<feature type="transmembrane region" description="Helical" evidence="10">
    <location>
        <begin position="281"/>
        <end position="308"/>
    </location>
</feature>
<feature type="chain" id="PRO_5034367172" evidence="11">
    <location>
        <begin position="27"/>
        <end position="647"/>
    </location>
</feature>
<feature type="transmembrane region" description="Helical" evidence="10">
    <location>
        <begin position="320"/>
        <end position="339"/>
    </location>
</feature>
<dbReference type="PANTHER" id="PTHR16254">
    <property type="entry name" value="POTASSIUM/PROTON ANTIPORTER-RELATED"/>
    <property type="match status" value="1"/>
</dbReference>
<evidence type="ECO:0000259" key="12">
    <source>
        <dbReference type="Pfam" id="PF00999"/>
    </source>
</evidence>
<evidence type="ECO:0000256" key="6">
    <source>
        <dbReference type="ARBA" id="ARBA00022989"/>
    </source>
</evidence>
<evidence type="ECO:0000313" key="13">
    <source>
        <dbReference type="Ensembl" id="ENSGEVP00005022699.1"/>
    </source>
</evidence>
<keyword evidence="3" id="KW-0050">Antiport</keyword>
<reference evidence="13" key="2">
    <citation type="submission" date="2025-09" db="UniProtKB">
        <authorList>
            <consortium name="Ensembl"/>
        </authorList>
    </citation>
    <scope>IDENTIFICATION</scope>
</reference>
<keyword evidence="4 10" id="KW-0812">Transmembrane</keyword>